<geneLocation type="plasmid" evidence="2">
    <name>2</name>
</geneLocation>
<name>A0A0H5PE36_NOCFR</name>
<organism evidence="2 3">
    <name type="scientific">Nocardia farcinica</name>
    <dbReference type="NCBI Taxonomy" id="37329"/>
    <lineage>
        <taxon>Bacteria</taxon>
        <taxon>Bacillati</taxon>
        <taxon>Actinomycetota</taxon>
        <taxon>Actinomycetes</taxon>
        <taxon>Mycobacteriales</taxon>
        <taxon>Nocardiaceae</taxon>
        <taxon>Nocardia</taxon>
    </lineage>
</organism>
<feature type="region of interest" description="Disordered" evidence="1">
    <location>
        <begin position="36"/>
        <end position="56"/>
    </location>
</feature>
<proteinExistence type="predicted"/>
<feature type="region of interest" description="Disordered" evidence="1">
    <location>
        <begin position="293"/>
        <end position="312"/>
    </location>
</feature>
<evidence type="ECO:0000256" key="1">
    <source>
        <dbReference type="SAM" id="MobiDB-lite"/>
    </source>
</evidence>
<evidence type="ECO:0000313" key="3">
    <source>
        <dbReference type="Proteomes" id="UP000057820"/>
    </source>
</evidence>
<keyword evidence="2" id="KW-0614">Plasmid</keyword>
<feature type="compositionally biased region" description="Basic and acidic residues" evidence="1">
    <location>
        <begin position="39"/>
        <end position="48"/>
    </location>
</feature>
<sequence>MVGGMNAATKFTGFAVGLAAIFGIALGVGALVGPTDSPPAEHAEHDTAADAPAADHLPGGLLVTDRGYTLELADPQVSAAPEVPLRLRILDASGAPVTRYTTSHDKDLHLIVVRRDLTAFQHVHPVLGADGTWSVPLNLSRAGDYRVYADFVPEGGENLTLGADLRVAGGYDPQPLPAPAGTAVVGDYTVTLTGTVTAGAPSTVTLSVARNGQPVTDLQPYLGAYGHLVALRSADLAYLHVHPEGHPGDGVTAPGPGITFAMTAPSPGDYRLFLDFQHEGVVRTAEFTVTVPRDGATATAPAPAPHDDGHGH</sequence>
<dbReference type="KEGG" id="nfr:ERS450000_04078"/>
<accession>A0A0H5PE36</accession>
<dbReference type="EMBL" id="LN868939">
    <property type="protein sequence ID" value="CRY80856.1"/>
    <property type="molecule type" value="Genomic_DNA"/>
</dbReference>
<dbReference type="AlphaFoldDB" id="A0A0H5PE36"/>
<reference evidence="3" key="1">
    <citation type="submission" date="2015-03" db="EMBL/GenBank/DDBJ databases">
        <authorList>
            <consortium name="Pathogen Informatics"/>
        </authorList>
    </citation>
    <scope>NUCLEOTIDE SEQUENCE [LARGE SCALE GENOMIC DNA]</scope>
    <source>
        <strain evidence="3">NCTC11134</strain>
        <plasmid evidence="3">2</plasmid>
    </source>
</reference>
<gene>
    <name evidence="2" type="ORF">ERS450000_04078</name>
</gene>
<evidence type="ECO:0000313" key="2">
    <source>
        <dbReference type="EMBL" id="CRY80856.1"/>
    </source>
</evidence>
<evidence type="ECO:0008006" key="4">
    <source>
        <dbReference type="Google" id="ProtNLM"/>
    </source>
</evidence>
<protein>
    <recommendedName>
        <fullName evidence="4">Secreted protein</fullName>
    </recommendedName>
</protein>
<dbReference type="Proteomes" id="UP000057820">
    <property type="component" value="Plasmid 2"/>
</dbReference>